<dbReference type="Proteomes" id="UP000814176">
    <property type="component" value="Unassembled WGS sequence"/>
</dbReference>
<protein>
    <recommendedName>
        <fullName evidence="1">F-box domain-containing protein</fullName>
    </recommendedName>
</protein>
<evidence type="ECO:0000313" key="2">
    <source>
        <dbReference type="EMBL" id="KAH9839230.1"/>
    </source>
</evidence>
<dbReference type="EMBL" id="JADCUA010000006">
    <property type="protein sequence ID" value="KAH9839230.1"/>
    <property type="molecule type" value="Genomic_DNA"/>
</dbReference>
<gene>
    <name evidence="2" type="ORF">C8Q71DRAFT_905808</name>
</gene>
<reference evidence="2 3" key="1">
    <citation type="journal article" date="2021" name="Environ. Microbiol.">
        <title>Gene family expansions and transcriptome signatures uncover fungal adaptations to wood decay.</title>
        <authorList>
            <person name="Hage H."/>
            <person name="Miyauchi S."/>
            <person name="Viragh M."/>
            <person name="Drula E."/>
            <person name="Min B."/>
            <person name="Chaduli D."/>
            <person name="Navarro D."/>
            <person name="Favel A."/>
            <person name="Norest M."/>
            <person name="Lesage-Meessen L."/>
            <person name="Balint B."/>
            <person name="Merenyi Z."/>
            <person name="de Eugenio L."/>
            <person name="Morin E."/>
            <person name="Martinez A.T."/>
            <person name="Baldrian P."/>
            <person name="Stursova M."/>
            <person name="Martinez M.J."/>
            <person name="Novotny C."/>
            <person name="Magnuson J.K."/>
            <person name="Spatafora J.W."/>
            <person name="Maurice S."/>
            <person name="Pangilinan J."/>
            <person name="Andreopoulos W."/>
            <person name="LaButti K."/>
            <person name="Hundley H."/>
            <person name="Na H."/>
            <person name="Kuo A."/>
            <person name="Barry K."/>
            <person name="Lipzen A."/>
            <person name="Henrissat B."/>
            <person name="Riley R."/>
            <person name="Ahrendt S."/>
            <person name="Nagy L.G."/>
            <person name="Grigoriev I.V."/>
            <person name="Martin F."/>
            <person name="Rosso M.N."/>
        </authorList>
    </citation>
    <scope>NUCLEOTIDE SEQUENCE [LARGE SCALE GENOMIC DNA]</scope>
    <source>
        <strain evidence="2 3">CIRM-BRFM 1785</strain>
    </source>
</reference>
<dbReference type="CDD" id="cd09917">
    <property type="entry name" value="F-box_SF"/>
    <property type="match status" value="1"/>
</dbReference>
<evidence type="ECO:0000259" key="1">
    <source>
        <dbReference type="PROSITE" id="PS50181"/>
    </source>
</evidence>
<comment type="caution">
    <text evidence="2">The sequence shown here is derived from an EMBL/GenBank/DDBJ whole genome shotgun (WGS) entry which is preliminary data.</text>
</comment>
<dbReference type="PROSITE" id="PS50181">
    <property type="entry name" value="FBOX"/>
    <property type="match status" value="1"/>
</dbReference>
<dbReference type="SMART" id="SM00256">
    <property type="entry name" value="FBOX"/>
    <property type="match status" value="1"/>
</dbReference>
<sequence>MSETARELNLQTSSSFCSTGAASQSITPHEEACPIVNVHSSNTVNAHCVLLRMPLDIIHEIFRHLYPIDLLRLSRTNKTLRGQLLSRRRSEIVWRTARRNIKGLPDCPAYMSEPAYANLAFNPYCHICFKSSSRADVAWEFKTRYCCDCQSSRDVIWHVSPTRSYFERTLGKDSGVDWRSSVVCYSRSHKLYQKTACEQFAQKVLELRDDPHALDVYTRDMQSHSKLVAQHAKACIKWYKQFLEKRLQDIIARLRGEGWGIDLDEMSKGKFAFLRSDPIILLPNVLSDHEWEQIRDYFTAEMQNYREARLRRERPALIHTRLFDLHQVVHKYALGDRRFRTVEQEYGPKFSDIALMPEIRALVEAPSDVEMQGRDFQRACSQLPTLTEQFDAKRRGILASMLAQRLGRWAPDVSAVDTDVLDLAVAWFHCETCKTYLRVPGVFAHRCQRQYVHDTDPKDFKDRYVYDVAKVSRFHAWSETDLRPIIDEDLASLIVACGLDPDTATAAQLDSLDVRLTCTTPPSWRRRSDKKLVMNWRRAVLSLPALRECETVGWERVSDDDKRRALPIEKKAREATLDEEVNQMFLQCAVCDESWWSQTSSHGDRDLVLKHLRNHHGIPLIVRTFESGKYIYTHPDGIPETPAVWIPVE</sequence>
<organism evidence="2 3">
    <name type="scientific">Rhodofomes roseus</name>
    <dbReference type="NCBI Taxonomy" id="34475"/>
    <lineage>
        <taxon>Eukaryota</taxon>
        <taxon>Fungi</taxon>
        <taxon>Dikarya</taxon>
        <taxon>Basidiomycota</taxon>
        <taxon>Agaricomycotina</taxon>
        <taxon>Agaricomycetes</taxon>
        <taxon>Polyporales</taxon>
        <taxon>Rhodofomes</taxon>
    </lineage>
</organism>
<feature type="domain" description="F-box" evidence="1">
    <location>
        <begin position="47"/>
        <end position="97"/>
    </location>
</feature>
<dbReference type="Pfam" id="PF00646">
    <property type="entry name" value="F-box"/>
    <property type="match status" value="1"/>
</dbReference>
<dbReference type="RefSeq" id="XP_047780985.1">
    <property type="nucleotide sequence ID" value="XM_047928904.1"/>
</dbReference>
<dbReference type="GeneID" id="72009636"/>
<accession>A0ABQ8KMD5</accession>
<dbReference type="InterPro" id="IPR036047">
    <property type="entry name" value="F-box-like_dom_sf"/>
</dbReference>
<dbReference type="SUPFAM" id="SSF81383">
    <property type="entry name" value="F-box domain"/>
    <property type="match status" value="1"/>
</dbReference>
<evidence type="ECO:0000313" key="3">
    <source>
        <dbReference type="Proteomes" id="UP000814176"/>
    </source>
</evidence>
<name>A0ABQ8KMD5_9APHY</name>
<keyword evidence="3" id="KW-1185">Reference proteome</keyword>
<proteinExistence type="predicted"/>
<dbReference type="InterPro" id="IPR001810">
    <property type="entry name" value="F-box_dom"/>
</dbReference>